<name>A0A6B2G2S4_MYXSQ</name>
<dbReference type="AlphaFoldDB" id="A0A6B2G2S4"/>
<keyword evidence="1" id="KW-0343">GTPase activation</keyword>
<evidence type="ECO:0000313" key="3">
    <source>
        <dbReference type="EMBL" id="NDJ95691.1"/>
    </source>
</evidence>
<dbReference type="Gene3D" id="1.10.8.270">
    <property type="entry name" value="putative rabgap domain of human tbc1 domain family member 14 like domains"/>
    <property type="match status" value="1"/>
</dbReference>
<dbReference type="PANTHER" id="PTHR22957">
    <property type="entry name" value="TBC1 DOMAIN FAMILY MEMBER GTPASE-ACTIVATING PROTEIN"/>
    <property type="match status" value="1"/>
</dbReference>
<dbReference type="Gene3D" id="1.10.472.80">
    <property type="entry name" value="Ypt/Rab-GAP domain of gyp1p, domain 3"/>
    <property type="match status" value="1"/>
</dbReference>
<dbReference type="GO" id="GO:0005096">
    <property type="term" value="F:GTPase activator activity"/>
    <property type="evidence" value="ECO:0007669"/>
    <property type="project" value="UniProtKB-KW"/>
</dbReference>
<sequence>MLSQIIKNVKNSLQPLMDNLKPKISNNTFEMENISRVVSTVPDENVKIPSMHKEGQFIVTSKLEEYCSDPYLLFEWIPAEGYYSRFSKRNFSSSNDYTEVDISSEIPNSTEGQYIKLPTNFWQIFRTTTFWITEIKIKWTDWRNDIGYIIIKDMDLIEKKFQFHEGGLRLVDRALSSNKFRRITSSSQQYKVVYKINKKHDDEDSIIILDNRDYMFSSATRAVDVVTYESFFNEHGQMEDIFNFKRLTFHFGLDSNIRKEAWKFLLGFYTYSSTPEERFSLSEVSKTNYQNLNEERCIKKIKTTARLSLEKTNPLHEMLTNVEIPIEKDVSRTDRCNSYYSGTENKNLQCLKQILLNYCYTRPHIGYTQGMTDLLAPLLQVLDCEHEAFWCFIEFIENIYCAIFPNNENMDHVIIAFQELANFLLPDLFSLVKQHDCEILLIFTHRWFLLCFQREFHSRDVLKIWEACWSNQYCSPGYYQFFIALSIIYCYHEATDDGNSIFRSSTDEVLIFFSQNDSYDCDAILRCSQILLNLFRNSEKIPCSLRCFLLFKIGGGWDNSAYLSIHCTCRPKKKSCLFKRVSISDHMNNLTSLARTRIKIESVRAEFLKSYCTEGDNVVFER</sequence>
<organism evidence="3">
    <name type="scientific">Myxobolus squamalis</name>
    <name type="common">Myxosporean</name>
    <dbReference type="NCBI Taxonomy" id="59785"/>
    <lineage>
        <taxon>Eukaryota</taxon>
        <taxon>Metazoa</taxon>
        <taxon>Cnidaria</taxon>
        <taxon>Myxozoa</taxon>
        <taxon>Myxosporea</taxon>
        <taxon>Bivalvulida</taxon>
        <taxon>Platysporina</taxon>
        <taxon>Myxobolidae</taxon>
        <taxon>Myxobolus</taxon>
    </lineage>
</organism>
<dbReference type="GO" id="GO:0005769">
    <property type="term" value="C:early endosome"/>
    <property type="evidence" value="ECO:0007669"/>
    <property type="project" value="TreeGrafter"/>
</dbReference>
<proteinExistence type="predicted"/>
<evidence type="ECO:0000259" key="2">
    <source>
        <dbReference type="PROSITE" id="PS50086"/>
    </source>
</evidence>
<dbReference type="InterPro" id="IPR035969">
    <property type="entry name" value="Rab-GAP_TBC_sf"/>
</dbReference>
<dbReference type="SMART" id="SM00164">
    <property type="entry name" value="TBC"/>
    <property type="match status" value="1"/>
</dbReference>
<protein>
    <submittedName>
        <fullName evidence="3">TBC1 domain family member 16 (Trinotate prediction)</fullName>
    </submittedName>
</protein>
<dbReference type="PROSITE" id="PS50086">
    <property type="entry name" value="TBC_RABGAP"/>
    <property type="match status" value="1"/>
</dbReference>
<reference evidence="3" key="1">
    <citation type="submission" date="2018-11" db="EMBL/GenBank/DDBJ databases">
        <title>Myxobolus squamalis genome and transcriptome.</title>
        <authorList>
            <person name="Yahalomi D."/>
            <person name="Atkinson S.D."/>
            <person name="Neuhof M."/>
            <person name="Chang E.S."/>
            <person name="Philippe H."/>
            <person name="Cartwright P."/>
            <person name="Bartholomew J.L."/>
            <person name="Huchon D."/>
        </authorList>
    </citation>
    <scope>NUCLEOTIDE SEQUENCE</scope>
    <source>
        <strain evidence="3">71B08</strain>
        <tissue evidence="3">Whole</tissue>
    </source>
</reference>
<dbReference type="Pfam" id="PF00566">
    <property type="entry name" value="RabGAP-TBC"/>
    <property type="match status" value="1"/>
</dbReference>
<dbReference type="InterPro" id="IPR000195">
    <property type="entry name" value="Rab-GAP-TBC_dom"/>
</dbReference>
<evidence type="ECO:0000256" key="1">
    <source>
        <dbReference type="ARBA" id="ARBA00022468"/>
    </source>
</evidence>
<feature type="domain" description="Rab-GAP TBC" evidence="2">
    <location>
        <begin position="252"/>
        <end position="472"/>
    </location>
</feature>
<accession>A0A6B2G2S4</accession>
<dbReference type="EMBL" id="GHBR01000078">
    <property type="protein sequence ID" value="NDJ95691.1"/>
    <property type="molecule type" value="Transcribed_RNA"/>
</dbReference>
<dbReference type="SUPFAM" id="SSF47923">
    <property type="entry name" value="Ypt/Rab-GAP domain of gyp1p"/>
    <property type="match status" value="2"/>
</dbReference>
<dbReference type="PANTHER" id="PTHR22957:SF547">
    <property type="entry name" value="TBC1 DOMAIN FAMILY MEMBER 16"/>
    <property type="match status" value="1"/>
</dbReference>